<dbReference type="PANTHER" id="PTHR37319">
    <property type="entry name" value="TRANSPOSASE"/>
    <property type="match status" value="1"/>
</dbReference>
<proteinExistence type="predicted"/>
<accession>A0A977PYG7</accession>
<dbReference type="Pfam" id="PF01609">
    <property type="entry name" value="DDE_Tnp_1"/>
    <property type="match status" value="1"/>
</dbReference>
<dbReference type="PANTHER" id="PTHR37319:SF1">
    <property type="entry name" value="TRANSPOSASE TN5 DIMERISATION DOMAIN-CONTAINING PROTEIN"/>
    <property type="match status" value="1"/>
</dbReference>
<organism evidence="2">
    <name type="scientific">Woronichinia naegeliana WA131</name>
    <dbReference type="NCBI Taxonomy" id="2824559"/>
    <lineage>
        <taxon>Bacteria</taxon>
        <taxon>Bacillati</taxon>
        <taxon>Cyanobacteriota</taxon>
        <taxon>Cyanophyceae</taxon>
        <taxon>Synechococcales</taxon>
        <taxon>Coelosphaeriaceae</taxon>
        <taxon>Woronichinia</taxon>
    </lineage>
</organism>
<dbReference type="InterPro" id="IPR002559">
    <property type="entry name" value="Transposase_11"/>
</dbReference>
<gene>
    <name evidence="2" type="ORF">KA717_12025</name>
</gene>
<name>A0A977PYG7_9CYAN</name>
<dbReference type="EMBL" id="CP073041">
    <property type="protein sequence ID" value="UXE63298.1"/>
    <property type="molecule type" value="Genomic_DNA"/>
</dbReference>
<dbReference type="GO" id="GO:0006313">
    <property type="term" value="P:DNA transposition"/>
    <property type="evidence" value="ECO:0007669"/>
    <property type="project" value="InterPro"/>
</dbReference>
<feature type="domain" description="Transposase IS4-like" evidence="1">
    <location>
        <begin position="121"/>
        <end position="279"/>
    </location>
</feature>
<dbReference type="GO" id="GO:0003677">
    <property type="term" value="F:DNA binding"/>
    <property type="evidence" value="ECO:0007669"/>
    <property type="project" value="InterPro"/>
</dbReference>
<sequence length="333" mass="37887">MSTVAFGTSAFSLLNAMVLRHSTLFSCILAVLNSPTIFLRKGLSFFQQALSIEKIWFPCVKELIKKPEKCVKNGCVYLAIDRTNWGVINILTVSLIYEKRAVLVYWEFLDKKGNSNLTAQKRVLEKAISLFSEYKIVILGDREFCSVTLGKWLGKKGLYFCLRQKKTTNVSEDEQLYQEMRALGLSPGTSLFFNEVNVTKMKGFGGFNLACKWKKTYGGFKTKEPWFILTNLGSLEEAIKSYQKRFGIEEMFRDLKSGGYNLEGTNLEAERLSKLLIVAAIAHTSAILQGQMVKEKGIQKYVVRPESKRTSKRRHSSFYVGQHLHLWLGLRPG</sequence>
<dbReference type="InterPro" id="IPR012337">
    <property type="entry name" value="RNaseH-like_sf"/>
</dbReference>
<protein>
    <submittedName>
        <fullName evidence="2">IS4 family transposase</fullName>
    </submittedName>
</protein>
<dbReference type="GO" id="GO:0004803">
    <property type="term" value="F:transposase activity"/>
    <property type="evidence" value="ECO:0007669"/>
    <property type="project" value="InterPro"/>
</dbReference>
<reference evidence="2" key="1">
    <citation type="submission" date="2021-04" db="EMBL/GenBank/DDBJ databases">
        <title>Genome sequence of Woronichinia naegeliana from Washington state freshwater lake bloom.</title>
        <authorList>
            <person name="Dreher T.W."/>
        </authorList>
    </citation>
    <scope>NUCLEOTIDE SEQUENCE</scope>
    <source>
        <strain evidence="2">WA131</strain>
    </source>
</reference>
<evidence type="ECO:0000313" key="2">
    <source>
        <dbReference type="EMBL" id="UXE63298.1"/>
    </source>
</evidence>
<dbReference type="KEGG" id="wna:KA717_12025"/>
<dbReference type="NCBIfam" id="NF033591">
    <property type="entry name" value="transpos_IS4_2"/>
    <property type="match status" value="1"/>
</dbReference>
<evidence type="ECO:0000259" key="1">
    <source>
        <dbReference type="Pfam" id="PF01609"/>
    </source>
</evidence>
<dbReference type="Proteomes" id="UP001065613">
    <property type="component" value="Chromosome"/>
</dbReference>
<dbReference type="InterPro" id="IPR047768">
    <property type="entry name" value="Tn5p-like"/>
</dbReference>
<dbReference type="InterPro" id="IPR047658">
    <property type="entry name" value="IS4-like_transpos"/>
</dbReference>
<dbReference type="SUPFAM" id="SSF53098">
    <property type="entry name" value="Ribonuclease H-like"/>
    <property type="match status" value="1"/>
</dbReference>
<dbReference type="AlphaFoldDB" id="A0A977PYG7"/>